<feature type="compositionally biased region" description="Basic residues" evidence="2">
    <location>
        <begin position="170"/>
        <end position="179"/>
    </location>
</feature>
<feature type="compositionally biased region" description="Basic and acidic residues" evidence="2">
    <location>
        <begin position="591"/>
        <end position="608"/>
    </location>
</feature>
<feature type="compositionally biased region" description="Polar residues" evidence="2">
    <location>
        <begin position="8"/>
        <end position="22"/>
    </location>
</feature>
<feature type="region of interest" description="Disordered" evidence="2">
    <location>
        <begin position="338"/>
        <end position="405"/>
    </location>
</feature>
<dbReference type="EMBL" id="KK853289">
    <property type="protein sequence ID" value="KDR08898.1"/>
    <property type="molecule type" value="Genomic_DNA"/>
</dbReference>
<feature type="compositionally biased region" description="Basic and acidic residues" evidence="2">
    <location>
        <begin position="381"/>
        <end position="405"/>
    </location>
</feature>
<dbReference type="OrthoDB" id="10561706at2759"/>
<feature type="region of interest" description="Disordered" evidence="2">
    <location>
        <begin position="432"/>
        <end position="490"/>
    </location>
</feature>
<feature type="compositionally biased region" description="Basic and acidic residues" evidence="2">
    <location>
        <begin position="432"/>
        <end position="445"/>
    </location>
</feature>
<evidence type="ECO:0000256" key="2">
    <source>
        <dbReference type="SAM" id="MobiDB-lite"/>
    </source>
</evidence>
<feature type="compositionally biased region" description="Polar residues" evidence="2">
    <location>
        <begin position="446"/>
        <end position="481"/>
    </location>
</feature>
<keyword evidence="4" id="KW-1185">Reference proteome</keyword>
<evidence type="ECO:0000313" key="3">
    <source>
        <dbReference type="EMBL" id="KDR08898.1"/>
    </source>
</evidence>
<dbReference type="PROSITE" id="PS50330">
    <property type="entry name" value="UIM"/>
    <property type="match status" value="1"/>
</dbReference>
<reference evidence="3 4" key="1">
    <citation type="journal article" date="2014" name="Nat. Commun.">
        <title>Molecular traces of alternative social organization in a termite genome.</title>
        <authorList>
            <person name="Terrapon N."/>
            <person name="Li C."/>
            <person name="Robertson H.M."/>
            <person name="Ji L."/>
            <person name="Meng X."/>
            <person name="Booth W."/>
            <person name="Chen Z."/>
            <person name="Childers C.P."/>
            <person name="Glastad K.M."/>
            <person name="Gokhale K."/>
            <person name="Gowin J."/>
            <person name="Gronenberg W."/>
            <person name="Hermansen R.A."/>
            <person name="Hu H."/>
            <person name="Hunt B.G."/>
            <person name="Huylmans A.K."/>
            <person name="Khalil S.M."/>
            <person name="Mitchell R.D."/>
            <person name="Munoz-Torres M.C."/>
            <person name="Mustard J.A."/>
            <person name="Pan H."/>
            <person name="Reese J.T."/>
            <person name="Scharf M.E."/>
            <person name="Sun F."/>
            <person name="Vogel H."/>
            <person name="Xiao J."/>
            <person name="Yang W."/>
            <person name="Yang Z."/>
            <person name="Yang Z."/>
            <person name="Zhou J."/>
            <person name="Zhu J."/>
            <person name="Brent C.S."/>
            <person name="Elsik C.G."/>
            <person name="Goodisman M.A."/>
            <person name="Liberles D.A."/>
            <person name="Roe R.M."/>
            <person name="Vargo E.L."/>
            <person name="Vilcinskas A."/>
            <person name="Wang J."/>
            <person name="Bornberg-Bauer E."/>
            <person name="Korb J."/>
            <person name="Zhang G."/>
            <person name="Liebig J."/>
        </authorList>
    </citation>
    <scope>NUCLEOTIDE SEQUENCE [LARGE SCALE GENOMIC DNA]</scope>
    <source>
        <tissue evidence="3">Whole organism</tissue>
    </source>
</reference>
<sequence>MSKKIGVSRQNNGGESNDVSIKDNNASLHVIGCVRTHKEKPEDSRLTAFLQAQKQKFEEEDSKELESETQVLRAENQKRVEEMLQKAKEDLHKRKEKCSEEEVKVLDKLYHKADALEMLRKTEWLRNQDDHNELCSSYTARNNMAHMSMVQSLPLKKQNTDDYFSGTKQSKNKGKRKKKTEIVINLKELERPLLEAAAQQKPVLSDQRSGSACRQQTPVDQPPGITCWQQKSGSELFPNVQTRPLTICGVGRTEEELLKLALEESLKTYKDEKVKFIDLNEANRIDHQHLKKSNNAGIQLPLPEPVENESWDCPEEMGQIGSLSILEKRLTVADQMKDNPENSKKHHGRQKPQLNKESESVKMGGQKKYIPRNNDETNLATDKKDGSTGHCGTREDGQSKSSRLESDSCYKDIISDLNHVKRECDERIWGPLKNDDECGIKKHDQNQSNSVSDPFTNWGESKTHTYVPQDSSSRTQEQVDWSESDDHYENVGERLSGSYRNQGESMTQMYKPQASDISTHKPTDWIQEKALFENQKFHSDHNPVPKNVRIGRSQGDKYYQENAESGNQNYVEDDKSVYCYDTVWKTEKNNEWDGETKRDSSVQKRDHMSQGARICKAEKASSFGRDERLKIPEKRIMRHFSSKESEDSGTGMFTDAKNKVQSDLGKCIDSTILPHDKNDNHCYSEMLVEQFFNYEPLSVQKSPQDVAQAFATQIHDAHLQQTHSPLVDSPTFASQFHHAASSFLPPVTSTAEVSHSTSRLPALMGMSMPPHLCNTACQVPNQACQPVPAAIIQKLFELFMQEQQQHIMSMNYLLQMAVMNSTGLPNTQPDPKLQAQQTHSASMLATLGGFCTSYNDLLLQNNALLNPSVPQMVGPSMLGMDQTFSVRNTPIPNASINLDTTVSSLPDVSTLILHHGDQTSNSVLMPSPSTVDPKSVTHQNYQSAQTQMPAVGNMNNMMQLLTPGPNNQPFGARPMGVATSSKMVFNRGRGRLNI</sequence>
<organism evidence="3 4">
    <name type="scientific">Zootermopsis nevadensis</name>
    <name type="common">Dampwood termite</name>
    <dbReference type="NCBI Taxonomy" id="136037"/>
    <lineage>
        <taxon>Eukaryota</taxon>
        <taxon>Metazoa</taxon>
        <taxon>Ecdysozoa</taxon>
        <taxon>Arthropoda</taxon>
        <taxon>Hexapoda</taxon>
        <taxon>Insecta</taxon>
        <taxon>Pterygota</taxon>
        <taxon>Neoptera</taxon>
        <taxon>Polyneoptera</taxon>
        <taxon>Dictyoptera</taxon>
        <taxon>Blattodea</taxon>
        <taxon>Blattoidea</taxon>
        <taxon>Termitoidae</taxon>
        <taxon>Termopsidae</taxon>
        <taxon>Zootermopsis</taxon>
    </lineage>
</organism>
<gene>
    <name evidence="3" type="ORF">L798_00552</name>
</gene>
<evidence type="ECO:0000256" key="1">
    <source>
        <dbReference type="SAM" id="Coils"/>
    </source>
</evidence>
<keyword evidence="1" id="KW-0175">Coiled coil</keyword>
<dbReference type="AlphaFoldDB" id="A0A067QJE9"/>
<name>A0A067QJE9_ZOONE</name>
<evidence type="ECO:0000313" key="4">
    <source>
        <dbReference type="Proteomes" id="UP000027135"/>
    </source>
</evidence>
<dbReference type="InParanoid" id="A0A067QJE9"/>
<feature type="region of interest" description="Disordered" evidence="2">
    <location>
        <begin position="591"/>
        <end position="611"/>
    </location>
</feature>
<dbReference type="InterPro" id="IPR003903">
    <property type="entry name" value="UIM_dom"/>
</dbReference>
<feature type="coiled-coil region" evidence="1">
    <location>
        <begin position="77"/>
        <end position="104"/>
    </location>
</feature>
<feature type="region of interest" description="Disordered" evidence="2">
    <location>
        <begin position="1"/>
        <end position="22"/>
    </location>
</feature>
<proteinExistence type="predicted"/>
<feature type="region of interest" description="Disordered" evidence="2">
    <location>
        <begin position="159"/>
        <end position="179"/>
    </location>
</feature>
<dbReference type="Proteomes" id="UP000027135">
    <property type="component" value="Unassembled WGS sequence"/>
</dbReference>
<protein>
    <submittedName>
        <fullName evidence="3">Uncharacterized protein</fullName>
    </submittedName>
</protein>
<accession>A0A067QJE9</accession>